<sequence length="492" mass="54693">MKKIFRILTVVGFLGIGAMTFTACSLDSEQSNYKDGSEPIKTTEELKATVNGAYARMTAEFYYGRDVIVFSEARAPYMYSSDRTGRFGNVSGFALLPTHKYAVDTWLQIYRVITNANKVIGADVESSAVNNYYKGQGYVIRALAHYDLVRLYGEQYVNGAGVSALGVPYKTDPSNADEKIARATVKENMERIFEDLDQGIVYLKEGRDNGAEGNSLVKERINYAAALGLKSRIALFFSQFDKSKLDVVIESAAEAINNKGNVDVLPRSGYLDGYKSEGVMTNSLFELAQSGTDNQFTASLQYIYSIGTSGGYGDLQWNYATVDTVFNPKDGEDIRAEVIKLDGAKDTEALRNTGKYVSRSSNIRMLRVEEVMLNYVEAQLQGASNGDAAVALDYMNQIEGKRVVFKENGTEKPKSFSTITMDDLKDVRQKELMFEGFGFEDAMRWKLPITNPKIIANEDIGDSIEFGNPFLAFPIPQKEINVSKLEQNQAYK</sequence>
<dbReference type="OrthoDB" id="5694214at2"/>
<dbReference type="SUPFAM" id="SSF48452">
    <property type="entry name" value="TPR-like"/>
    <property type="match status" value="1"/>
</dbReference>
<accession>A0A6I3LLQ5</accession>
<reference evidence="9 10" key="1">
    <citation type="submission" date="2019-11" db="EMBL/GenBank/DDBJ databases">
        <title>Genome of Strain BIT-d1.</title>
        <authorList>
            <person name="Yang Y."/>
        </authorList>
    </citation>
    <scope>NUCLEOTIDE SEQUENCE [LARGE SCALE GENOMIC DNA]</scope>
    <source>
        <strain evidence="9 10">BIT-d1</strain>
    </source>
</reference>
<evidence type="ECO:0000256" key="5">
    <source>
        <dbReference type="ARBA" id="ARBA00023237"/>
    </source>
</evidence>
<evidence type="ECO:0000256" key="6">
    <source>
        <dbReference type="SAM" id="SignalP"/>
    </source>
</evidence>
<keyword evidence="5" id="KW-0998">Cell outer membrane</keyword>
<keyword evidence="4" id="KW-0472">Membrane</keyword>
<feature type="domain" description="SusD-like N-terminal" evidence="8">
    <location>
        <begin position="99"/>
        <end position="235"/>
    </location>
</feature>
<feature type="signal peptide" evidence="6">
    <location>
        <begin position="1"/>
        <end position="23"/>
    </location>
</feature>
<protein>
    <submittedName>
        <fullName evidence="9">RagB/SusD family nutrient uptake outer membrane protein</fullName>
    </submittedName>
</protein>
<evidence type="ECO:0000256" key="4">
    <source>
        <dbReference type="ARBA" id="ARBA00023136"/>
    </source>
</evidence>
<dbReference type="GO" id="GO:0009279">
    <property type="term" value="C:cell outer membrane"/>
    <property type="evidence" value="ECO:0007669"/>
    <property type="project" value="UniProtKB-SubCell"/>
</dbReference>
<dbReference type="Pfam" id="PF14322">
    <property type="entry name" value="SusD-like_3"/>
    <property type="match status" value="1"/>
</dbReference>
<evidence type="ECO:0000256" key="1">
    <source>
        <dbReference type="ARBA" id="ARBA00004442"/>
    </source>
</evidence>
<evidence type="ECO:0000313" key="9">
    <source>
        <dbReference type="EMBL" id="MTG98784.1"/>
    </source>
</evidence>
<proteinExistence type="inferred from homology"/>
<dbReference type="InterPro" id="IPR011990">
    <property type="entry name" value="TPR-like_helical_dom_sf"/>
</dbReference>
<evidence type="ECO:0000259" key="7">
    <source>
        <dbReference type="Pfam" id="PF07980"/>
    </source>
</evidence>
<dbReference type="InterPro" id="IPR012944">
    <property type="entry name" value="SusD_RagB_dom"/>
</dbReference>
<feature type="domain" description="RagB/SusD" evidence="7">
    <location>
        <begin position="359"/>
        <end position="491"/>
    </location>
</feature>
<evidence type="ECO:0000256" key="2">
    <source>
        <dbReference type="ARBA" id="ARBA00006275"/>
    </source>
</evidence>
<evidence type="ECO:0000256" key="3">
    <source>
        <dbReference type="ARBA" id="ARBA00022729"/>
    </source>
</evidence>
<feature type="chain" id="PRO_5026331950" evidence="6">
    <location>
        <begin position="24"/>
        <end position="492"/>
    </location>
</feature>
<dbReference type="RefSeq" id="WP_155092804.1">
    <property type="nucleotide sequence ID" value="NZ_CP102754.1"/>
</dbReference>
<comment type="subcellular location">
    <subcellularLocation>
        <location evidence="1">Cell outer membrane</location>
    </subcellularLocation>
</comment>
<keyword evidence="3 6" id="KW-0732">Signal</keyword>
<dbReference type="Gene3D" id="2.20.20.130">
    <property type="match status" value="1"/>
</dbReference>
<evidence type="ECO:0000259" key="8">
    <source>
        <dbReference type="Pfam" id="PF14322"/>
    </source>
</evidence>
<evidence type="ECO:0000313" key="10">
    <source>
        <dbReference type="Proteomes" id="UP000438760"/>
    </source>
</evidence>
<dbReference type="PROSITE" id="PS51257">
    <property type="entry name" value="PROKAR_LIPOPROTEIN"/>
    <property type="match status" value="1"/>
</dbReference>
<dbReference type="EMBL" id="WMJX01000029">
    <property type="protein sequence ID" value="MTG98784.1"/>
    <property type="molecule type" value="Genomic_DNA"/>
</dbReference>
<dbReference type="Pfam" id="PF07980">
    <property type="entry name" value="SusD_RagB"/>
    <property type="match status" value="1"/>
</dbReference>
<name>A0A6I3LLQ5_9FLAO</name>
<comment type="similarity">
    <text evidence="2">Belongs to the SusD family.</text>
</comment>
<dbReference type="AlphaFoldDB" id="A0A6I3LLQ5"/>
<keyword evidence="10" id="KW-1185">Reference proteome</keyword>
<dbReference type="Gene3D" id="1.25.40.390">
    <property type="match status" value="1"/>
</dbReference>
<dbReference type="InterPro" id="IPR033985">
    <property type="entry name" value="SusD-like_N"/>
</dbReference>
<comment type="caution">
    <text evidence="9">The sequence shown here is derived from an EMBL/GenBank/DDBJ whole genome shotgun (WGS) entry which is preliminary data.</text>
</comment>
<dbReference type="Proteomes" id="UP000438760">
    <property type="component" value="Unassembled WGS sequence"/>
</dbReference>
<dbReference type="Gene3D" id="1.25.40.900">
    <property type="match status" value="1"/>
</dbReference>
<gene>
    <name evidence="9" type="ORF">GJV76_11690</name>
</gene>
<organism evidence="9 10">
    <name type="scientific">Myroides albus</name>
    <dbReference type="NCBI Taxonomy" id="2562892"/>
    <lineage>
        <taxon>Bacteria</taxon>
        <taxon>Pseudomonadati</taxon>
        <taxon>Bacteroidota</taxon>
        <taxon>Flavobacteriia</taxon>
        <taxon>Flavobacteriales</taxon>
        <taxon>Flavobacteriaceae</taxon>
        <taxon>Myroides</taxon>
    </lineage>
</organism>